<proteinExistence type="predicted"/>
<organism evidence="1 2">
    <name type="scientific">Pseudomonas mangiferae</name>
    <dbReference type="NCBI Taxonomy" id="2593654"/>
    <lineage>
        <taxon>Bacteria</taxon>
        <taxon>Pseudomonadati</taxon>
        <taxon>Pseudomonadota</taxon>
        <taxon>Gammaproteobacteria</taxon>
        <taxon>Pseudomonadales</taxon>
        <taxon>Pseudomonadaceae</taxon>
        <taxon>Pseudomonas</taxon>
    </lineage>
</organism>
<evidence type="ECO:0008006" key="3">
    <source>
        <dbReference type="Google" id="ProtNLM"/>
    </source>
</evidence>
<evidence type="ECO:0000313" key="2">
    <source>
        <dbReference type="Proteomes" id="UP000315235"/>
    </source>
</evidence>
<dbReference type="RefSeq" id="WP_143488077.1">
    <property type="nucleotide sequence ID" value="NZ_VJOY01000006.1"/>
</dbReference>
<evidence type="ECO:0000313" key="1">
    <source>
        <dbReference type="EMBL" id="TRX74775.1"/>
    </source>
</evidence>
<accession>A0A553GZ42</accession>
<dbReference type="Proteomes" id="UP000315235">
    <property type="component" value="Unassembled WGS sequence"/>
</dbReference>
<dbReference type="EMBL" id="VJOY01000006">
    <property type="protein sequence ID" value="TRX74775.1"/>
    <property type="molecule type" value="Genomic_DNA"/>
</dbReference>
<comment type="caution">
    <text evidence="1">The sequence shown here is derived from an EMBL/GenBank/DDBJ whole genome shotgun (WGS) entry which is preliminary data.</text>
</comment>
<gene>
    <name evidence="1" type="ORF">FM069_09555</name>
</gene>
<name>A0A553GZ42_9PSED</name>
<sequence>MASYFSFKEELLNKINNVLSKYAAGVSRFALVYDFGNLDFFPIYLAVLTKKQEENYRNKMVSDSDFQLLWSPEEFTEYATKDLSINLSAEAEDFIKNIIESQDDYEVSIREAICSVCFSINDGLVSSFIYAVDPELADLKANIGLIKNIPRKEAVELPSWA</sequence>
<reference evidence="1 2" key="1">
    <citation type="submission" date="2019-07" db="EMBL/GenBank/DDBJ databases">
        <title>Pseudomonas mangiferae sp. nov., isolated from bark of mango tree in Thailand.</title>
        <authorList>
            <person name="Srisuk N."/>
            <person name="Anurat P."/>
        </authorList>
    </citation>
    <scope>NUCLEOTIDE SEQUENCE [LARGE SCALE GENOMIC DNA]</scope>
    <source>
        <strain evidence="1 2">DMKU_BBB3-04</strain>
    </source>
</reference>
<protein>
    <recommendedName>
        <fullName evidence="3">DUF4303 domain-containing protein</fullName>
    </recommendedName>
</protein>
<keyword evidence="2" id="KW-1185">Reference proteome</keyword>
<dbReference type="AlphaFoldDB" id="A0A553GZ42"/>